<keyword evidence="6 11" id="KW-0418">Kinase</keyword>
<feature type="domain" description="Signal transduction histidine kinase subgroup 3 dimerisation and phosphoacceptor" evidence="10">
    <location>
        <begin position="189"/>
        <end position="254"/>
    </location>
</feature>
<dbReference type="Gene3D" id="1.20.5.1930">
    <property type="match status" value="1"/>
</dbReference>
<protein>
    <recommendedName>
        <fullName evidence="2">histidine kinase</fullName>
        <ecNumber evidence="2">2.7.13.3</ecNumber>
    </recommendedName>
</protein>
<dbReference type="CDD" id="cd16917">
    <property type="entry name" value="HATPase_UhpB-NarQ-NarX-like"/>
    <property type="match status" value="1"/>
</dbReference>
<dbReference type="InterPro" id="IPR050482">
    <property type="entry name" value="Sensor_HK_TwoCompSys"/>
</dbReference>
<dbReference type="GO" id="GO:0016301">
    <property type="term" value="F:kinase activity"/>
    <property type="evidence" value="ECO:0007669"/>
    <property type="project" value="UniProtKB-KW"/>
</dbReference>
<evidence type="ECO:0000256" key="4">
    <source>
        <dbReference type="ARBA" id="ARBA00022679"/>
    </source>
</evidence>
<feature type="transmembrane region" description="Helical" evidence="9">
    <location>
        <begin position="70"/>
        <end position="89"/>
    </location>
</feature>
<keyword evidence="9" id="KW-0812">Transmembrane</keyword>
<feature type="transmembrane region" description="Helical" evidence="9">
    <location>
        <begin position="45"/>
        <end position="64"/>
    </location>
</feature>
<evidence type="ECO:0000256" key="2">
    <source>
        <dbReference type="ARBA" id="ARBA00012438"/>
    </source>
</evidence>
<comment type="caution">
    <text evidence="11">The sequence shown here is derived from an EMBL/GenBank/DDBJ whole genome shotgun (WGS) entry which is preliminary data.</text>
</comment>
<dbReference type="SUPFAM" id="SSF55874">
    <property type="entry name" value="ATPase domain of HSP90 chaperone/DNA topoisomerase II/histidine kinase"/>
    <property type="match status" value="1"/>
</dbReference>
<dbReference type="RefSeq" id="WP_369084793.1">
    <property type="nucleotide sequence ID" value="NZ_JBFSHR010000053.1"/>
</dbReference>
<evidence type="ECO:0000313" key="12">
    <source>
        <dbReference type="Proteomes" id="UP001560267"/>
    </source>
</evidence>
<dbReference type="Gene3D" id="3.30.565.10">
    <property type="entry name" value="Histidine kinase-like ATPase, C-terminal domain"/>
    <property type="match status" value="1"/>
</dbReference>
<evidence type="ECO:0000256" key="8">
    <source>
        <dbReference type="ARBA" id="ARBA00023012"/>
    </source>
</evidence>
<dbReference type="Pfam" id="PF07730">
    <property type="entry name" value="HisKA_3"/>
    <property type="match status" value="1"/>
</dbReference>
<dbReference type="InterPro" id="IPR036890">
    <property type="entry name" value="HATPase_C_sf"/>
</dbReference>
<dbReference type="EMBL" id="JBFSHR010000053">
    <property type="protein sequence ID" value="MEX6430444.1"/>
    <property type="molecule type" value="Genomic_DNA"/>
</dbReference>
<keyword evidence="5" id="KW-0547">Nucleotide-binding</keyword>
<evidence type="ECO:0000256" key="6">
    <source>
        <dbReference type="ARBA" id="ARBA00022777"/>
    </source>
</evidence>
<keyword evidence="8" id="KW-0902">Two-component regulatory system</keyword>
<keyword evidence="4" id="KW-0808">Transferase</keyword>
<sequence length="387" mass="39605">MTNQVSSRWANWSLWFWVARACVVGLVIADVSVAHPGPGLGGHHLVLLVGGIFAAAASLAYPLLERVGERVSALVLAAGVVGGCLAALVSPSSGALVLPALIAATAGASLSFPIAAGAAGCGLVTLGTSSIVVTSPGFSLLGSSLAVLGGLLAGLWRRQYVLRAEQAELMSVEAERAKEEHGRAKALDERARLAREIHDVLAHTLGGLVVQLDAADAVLGKTGDPAKARRLVVSARRLAVEGLEETRRAIAALRLDSVALPDMLAALADSVGRDGWVHVTTKLTGIPRELAPDTSLAVYRTAQEALANARKHAPDSQVAVSLTYGAAMVLLRIANDSASGCVDAHALVATGGGYGLSGLKERAELLGGALRAGPSQGGWIVELRVPG</sequence>
<dbReference type="Proteomes" id="UP001560267">
    <property type="component" value="Unassembled WGS sequence"/>
</dbReference>
<dbReference type="PANTHER" id="PTHR24421:SF10">
    <property type="entry name" value="NITRATE_NITRITE SENSOR PROTEIN NARQ"/>
    <property type="match status" value="1"/>
</dbReference>
<keyword evidence="12" id="KW-1185">Reference proteome</keyword>
<accession>A0ABV3Y4F2</accession>
<name>A0ABV3Y4F2_9ACTN</name>
<evidence type="ECO:0000256" key="5">
    <source>
        <dbReference type="ARBA" id="ARBA00022741"/>
    </source>
</evidence>
<gene>
    <name evidence="11" type="ORF">AB6A68_11465</name>
</gene>
<dbReference type="PANTHER" id="PTHR24421">
    <property type="entry name" value="NITRATE/NITRITE SENSOR PROTEIN NARX-RELATED"/>
    <property type="match status" value="1"/>
</dbReference>
<evidence type="ECO:0000313" key="11">
    <source>
        <dbReference type="EMBL" id="MEX6430444.1"/>
    </source>
</evidence>
<evidence type="ECO:0000259" key="10">
    <source>
        <dbReference type="Pfam" id="PF07730"/>
    </source>
</evidence>
<feature type="transmembrane region" description="Helical" evidence="9">
    <location>
        <begin position="96"/>
        <end position="126"/>
    </location>
</feature>
<reference evidence="11 12" key="1">
    <citation type="submission" date="2024-07" db="EMBL/GenBank/DDBJ databases">
        <title>Draft Genome Sequence of Ferrimicrobium acidiphilum Strain YE2023, Isolated from a Pulp of Bioleach Reactor.</title>
        <authorList>
            <person name="Elkina Y.A."/>
            <person name="Bulaeva A.G."/>
            <person name="Beletsky A.V."/>
            <person name="Mardanov A.V."/>
        </authorList>
    </citation>
    <scope>NUCLEOTIDE SEQUENCE [LARGE SCALE GENOMIC DNA]</scope>
    <source>
        <strain evidence="11 12">YE2023</strain>
    </source>
</reference>
<keyword evidence="9" id="KW-0472">Membrane</keyword>
<evidence type="ECO:0000256" key="3">
    <source>
        <dbReference type="ARBA" id="ARBA00022553"/>
    </source>
</evidence>
<comment type="catalytic activity">
    <reaction evidence="1">
        <text>ATP + protein L-histidine = ADP + protein N-phospho-L-histidine.</text>
        <dbReference type="EC" id="2.7.13.3"/>
    </reaction>
</comment>
<evidence type="ECO:0000256" key="1">
    <source>
        <dbReference type="ARBA" id="ARBA00000085"/>
    </source>
</evidence>
<feature type="transmembrane region" description="Helical" evidence="9">
    <location>
        <begin position="12"/>
        <end position="33"/>
    </location>
</feature>
<keyword evidence="9" id="KW-1133">Transmembrane helix</keyword>
<evidence type="ECO:0000256" key="9">
    <source>
        <dbReference type="SAM" id="Phobius"/>
    </source>
</evidence>
<evidence type="ECO:0000256" key="7">
    <source>
        <dbReference type="ARBA" id="ARBA00022840"/>
    </source>
</evidence>
<dbReference type="EC" id="2.7.13.3" evidence="2"/>
<organism evidence="11 12">
    <name type="scientific">Ferrimicrobium acidiphilum</name>
    <dbReference type="NCBI Taxonomy" id="121039"/>
    <lineage>
        <taxon>Bacteria</taxon>
        <taxon>Bacillati</taxon>
        <taxon>Actinomycetota</taxon>
        <taxon>Acidimicrobiia</taxon>
        <taxon>Acidimicrobiales</taxon>
        <taxon>Acidimicrobiaceae</taxon>
        <taxon>Ferrimicrobium</taxon>
    </lineage>
</organism>
<keyword evidence="3" id="KW-0597">Phosphoprotein</keyword>
<feature type="transmembrane region" description="Helical" evidence="9">
    <location>
        <begin position="138"/>
        <end position="156"/>
    </location>
</feature>
<dbReference type="InterPro" id="IPR011712">
    <property type="entry name" value="Sig_transdc_His_kin_sub3_dim/P"/>
</dbReference>
<proteinExistence type="predicted"/>
<keyword evidence="7" id="KW-0067">ATP-binding</keyword>